<dbReference type="PROSITE" id="PS50089">
    <property type="entry name" value="ZF_RING_2"/>
    <property type="match status" value="1"/>
</dbReference>
<gene>
    <name evidence="3" type="ORF">NEDG_02113</name>
</gene>
<dbReference type="GO" id="GO:0008270">
    <property type="term" value="F:zinc ion binding"/>
    <property type="evidence" value="ECO:0007669"/>
    <property type="project" value="UniProtKB-KW"/>
</dbReference>
<protein>
    <recommendedName>
        <fullName evidence="2">RING-type domain-containing protein</fullName>
    </recommendedName>
</protein>
<dbReference type="Gene3D" id="3.30.40.10">
    <property type="entry name" value="Zinc/RING finger domain, C3HC4 (zinc finger)"/>
    <property type="match status" value="1"/>
</dbReference>
<evidence type="ECO:0000256" key="1">
    <source>
        <dbReference type="PROSITE-ProRule" id="PRU00175"/>
    </source>
</evidence>
<dbReference type="InterPro" id="IPR001841">
    <property type="entry name" value="Znf_RING"/>
</dbReference>
<evidence type="ECO:0000259" key="2">
    <source>
        <dbReference type="PROSITE" id="PS50089"/>
    </source>
</evidence>
<sequence length="612" mass="68967">MKFVSYLKKTHQQPRNSAAFCLLVLTIAVHCAEETAPNLHPDHILSPYTEQTLKFFSQSYSQQRPNNLKTGQRPEQAQILRKQTRPIHIILENYTLDLVPEKLAQGIEFSTLLLISTPRHSPNHPEPLFTPTRTSTAVLQRILSALGTICADSLEFHGVKVDFWSSIESMAQRLGRAARGVGDGLYGLGMLDQATVPTRHSHSIKGLKIIATTVSSIKWVQKHLDMSQCRINLAIWGLMDLDSLELVDGFNVAGVEELFVNEVLSLSSLECKLLREGPLPSVLVIESPFVTPFKISEKIIHQIVNNHWKLLRIHKCIWKRLMKPTKDTKPPKHLSADTLVIDMSHFSGFHGFYLTPLPPMGNNQAIVKHLILSFHKFNSLIDCADIVRTLEWTSRHFRGLEKVRIGNEAEIWRPAPFVIRACVLLLTSPGLTSVRIANVECALYQKTKGTILGFSLEAWDFFKTGKLWDELCYTSQIMMGFLSPDIKEIIKNQDRIDDTDALCSICMNSLDELKQMKYPIPVEVCVLDKAMHTVCSICLSALTKGSGPLQYIPCPICRGRIGFPFLRNKIKRNAGGRYYLLMGVYSTEIDVLSFPSNCLGDLLRGAKNRRVL</sequence>
<dbReference type="InterPro" id="IPR013083">
    <property type="entry name" value="Znf_RING/FYVE/PHD"/>
</dbReference>
<evidence type="ECO:0000313" key="4">
    <source>
        <dbReference type="Proteomes" id="UP000185944"/>
    </source>
</evidence>
<dbReference type="EMBL" id="LTDL01000011">
    <property type="protein sequence ID" value="OAG32194.1"/>
    <property type="molecule type" value="Genomic_DNA"/>
</dbReference>
<keyword evidence="1" id="KW-0479">Metal-binding</keyword>
<dbReference type="Proteomes" id="UP000185944">
    <property type="component" value="Unassembled WGS sequence"/>
</dbReference>
<comment type="caution">
    <text evidence="3">The sequence shown here is derived from an EMBL/GenBank/DDBJ whole genome shotgun (WGS) entry which is preliminary data.</text>
</comment>
<keyword evidence="4" id="KW-1185">Reference proteome</keyword>
<proteinExistence type="predicted"/>
<evidence type="ECO:0000313" key="3">
    <source>
        <dbReference type="EMBL" id="OAG32194.1"/>
    </source>
</evidence>
<name>A0A177EJN0_9MICR</name>
<dbReference type="SUPFAM" id="SSF57850">
    <property type="entry name" value="RING/U-box"/>
    <property type="match status" value="1"/>
</dbReference>
<organism evidence="3 4">
    <name type="scientific">Nematocida displodere</name>
    <dbReference type="NCBI Taxonomy" id="1805483"/>
    <lineage>
        <taxon>Eukaryota</taxon>
        <taxon>Fungi</taxon>
        <taxon>Fungi incertae sedis</taxon>
        <taxon>Microsporidia</taxon>
        <taxon>Nematocida</taxon>
    </lineage>
</organism>
<reference evidence="3 4" key="1">
    <citation type="submission" date="2016-02" db="EMBL/GenBank/DDBJ databases">
        <title>Discovery of a natural microsporidian pathogen with a broad tissue tropism in Caenorhabditis elegans.</title>
        <authorList>
            <person name="Luallen R.J."/>
            <person name="Reinke A.W."/>
            <person name="Tong L."/>
            <person name="Botts M.R."/>
            <person name="Felix M.-A."/>
            <person name="Troemel E.R."/>
        </authorList>
    </citation>
    <scope>NUCLEOTIDE SEQUENCE [LARGE SCALE GENOMIC DNA]</scope>
    <source>
        <strain evidence="3 4">JUm2807</strain>
    </source>
</reference>
<keyword evidence="1" id="KW-0863">Zinc-finger</keyword>
<dbReference type="VEuPathDB" id="MicrosporidiaDB:NEDG_02113"/>
<keyword evidence="1" id="KW-0862">Zinc</keyword>
<accession>A0A177EJN0</accession>
<dbReference type="RefSeq" id="XP_067545687.1">
    <property type="nucleotide sequence ID" value="XM_067689531.1"/>
</dbReference>
<dbReference type="GeneID" id="93648463"/>
<dbReference type="AlphaFoldDB" id="A0A177EJN0"/>
<feature type="domain" description="RING-type" evidence="2">
    <location>
        <begin position="503"/>
        <end position="558"/>
    </location>
</feature>